<protein>
    <submittedName>
        <fullName evidence="2">Uncharacterized protein</fullName>
    </submittedName>
</protein>
<keyword evidence="1" id="KW-0812">Transmembrane</keyword>
<evidence type="ECO:0000313" key="3">
    <source>
        <dbReference type="Proteomes" id="UP000337909"/>
    </source>
</evidence>
<feature type="transmembrane region" description="Helical" evidence="1">
    <location>
        <begin position="62"/>
        <end position="82"/>
    </location>
</feature>
<keyword evidence="1" id="KW-1133">Transmembrane helix</keyword>
<evidence type="ECO:0000256" key="1">
    <source>
        <dbReference type="SAM" id="Phobius"/>
    </source>
</evidence>
<sequence length="267" mass="26730">MAGKVEIFVGVVNDGVTVGAGATAVSDQFLVNGAGMVLLNQTAQTGAVIASVTSVTRLAGPYVPIVSMPANIVAGTITFLKIGVDIRDGAEFKAGDVISLVGNVAGVIATMAILGGAAPAIITGLGLVTISAGMYSILGTETFERITTSAANFFKEKALDSYLDYVCAPDMQIVHKDTLAAAYNNQMLSCNWISATGELQSSAIAAPNESSGGGGFHPPLLPVSPAPPPGNIATVTIGSLEFGSGSGGSDDSGDEYGCCTGGSDGYV</sequence>
<name>A0A5E7A820_PSEFL</name>
<proteinExistence type="predicted"/>
<dbReference type="Proteomes" id="UP000337909">
    <property type="component" value="Unassembled WGS sequence"/>
</dbReference>
<feature type="transmembrane region" description="Helical" evidence="1">
    <location>
        <begin position="94"/>
        <end position="114"/>
    </location>
</feature>
<reference evidence="2 3" key="1">
    <citation type="submission" date="2019-09" db="EMBL/GenBank/DDBJ databases">
        <authorList>
            <person name="Chandra G."/>
            <person name="Truman W A."/>
        </authorList>
    </citation>
    <scope>NUCLEOTIDE SEQUENCE [LARGE SCALE GENOMIC DNA]</scope>
    <source>
        <strain evidence="2">PS691</strain>
    </source>
</reference>
<dbReference type="OrthoDB" id="6861081at2"/>
<dbReference type="AlphaFoldDB" id="A0A5E7A820"/>
<dbReference type="EMBL" id="CABVHQ010000003">
    <property type="protein sequence ID" value="VVN72347.1"/>
    <property type="molecule type" value="Genomic_DNA"/>
</dbReference>
<organism evidence="2 3">
    <name type="scientific">Pseudomonas fluorescens</name>
    <dbReference type="NCBI Taxonomy" id="294"/>
    <lineage>
        <taxon>Bacteria</taxon>
        <taxon>Pseudomonadati</taxon>
        <taxon>Pseudomonadota</taxon>
        <taxon>Gammaproteobacteria</taxon>
        <taxon>Pseudomonadales</taxon>
        <taxon>Pseudomonadaceae</taxon>
        <taxon>Pseudomonas</taxon>
    </lineage>
</organism>
<dbReference type="RefSeq" id="WP_150640621.1">
    <property type="nucleotide sequence ID" value="NZ_CABVHQ010000003.1"/>
</dbReference>
<accession>A0A5E7A820</accession>
<gene>
    <name evidence="2" type="ORF">PS691_00500</name>
</gene>
<keyword evidence="1" id="KW-0472">Membrane</keyword>
<evidence type="ECO:0000313" key="2">
    <source>
        <dbReference type="EMBL" id="VVN72347.1"/>
    </source>
</evidence>
<feature type="transmembrane region" description="Helical" evidence="1">
    <location>
        <begin position="120"/>
        <end position="138"/>
    </location>
</feature>